<evidence type="ECO:0000259" key="3">
    <source>
        <dbReference type="PROSITE" id="PS50994"/>
    </source>
</evidence>
<dbReference type="GO" id="GO:0003676">
    <property type="term" value="F:nucleic acid binding"/>
    <property type="evidence" value="ECO:0007669"/>
    <property type="project" value="InterPro"/>
</dbReference>
<dbReference type="Pfam" id="PF13518">
    <property type="entry name" value="HTH_28"/>
    <property type="match status" value="1"/>
</dbReference>
<feature type="compositionally biased region" description="Basic and acidic residues" evidence="2">
    <location>
        <begin position="315"/>
        <end position="324"/>
    </location>
</feature>
<dbReference type="InterPro" id="IPR054353">
    <property type="entry name" value="IstA-like_C"/>
</dbReference>
<feature type="compositionally biased region" description="Polar residues" evidence="2">
    <location>
        <begin position="300"/>
        <end position="314"/>
    </location>
</feature>
<dbReference type="InterPro" id="IPR009057">
    <property type="entry name" value="Homeodomain-like_sf"/>
</dbReference>
<dbReference type="InterPro" id="IPR055247">
    <property type="entry name" value="InsJ-like_HTH"/>
</dbReference>
<dbReference type="PANTHER" id="PTHR35004">
    <property type="entry name" value="TRANSPOSASE RV3428C-RELATED"/>
    <property type="match status" value="1"/>
</dbReference>
<accession>A0A7X2ZGM2</accession>
<comment type="similarity">
    <text evidence="1">Belongs to the transposase IS21/IS408/IS1162 family.</text>
</comment>
<dbReference type="InterPro" id="IPR012337">
    <property type="entry name" value="RNaseH-like_sf"/>
</dbReference>
<evidence type="ECO:0000256" key="2">
    <source>
        <dbReference type="SAM" id="MobiDB-lite"/>
    </source>
</evidence>
<proteinExistence type="inferred from homology"/>
<feature type="region of interest" description="Disordered" evidence="2">
    <location>
        <begin position="300"/>
        <end position="327"/>
    </location>
</feature>
<feature type="domain" description="Integrase catalytic" evidence="3">
    <location>
        <begin position="138"/>
        <end position="323"/>
    </location>
</feature>
<gene>
    <name evidence="4" type="ORF">GNP93_25670</name>
</gene>
<dbReference type="AlphaFoldDB" id="A0A7X2ZGM2"/>
<evidence type="ECO:0000256" key="1">
    <source>
        <dbReference type="ARBA" id="ARBA00009277"/>
    </source>
</evidence>
<evidence type="ECO:0000313" key="5">
    <source>
        <dbReference type="Proteomes" id="UP000450917"/>
    </source>
</evidence>
<protein>
    <submittedName>
        <fullName evidence="4">IS21 family transposase</fullName>
    </submittedName>
</protein>
<dbReference type="GO" id="GO:0015074">
    <property type="term" value="P:DNA integration"/>
    <property type="evidence" value="ECO:0007669"/>
    <property type="project" value="InterPro"/>
</dbReference>
<dbReference type="NCBIfam" id="NF033546">
    <property type="entry name" value="transpos_IS21"/>
    <property type="match status" value="1"/>
</dbReference>
<dbReference type="Proteomes" id="UP000450917">
    <property type="component" value="Unassembled WGS sequence"/>
</dbReference>
<dbReference type="PANTHER" id="PTHR35004:SF7">
    <property type="entry name" value="INTEGRASE PROTEIN"/>
    <property type="match status" value="1"/>
</dbReference>
<organism evidence="4 5">
    <name type="scientific">Paenibacillus validus</name>
    <dbReference type="NCBI Taxonomy" id="44253"/>
    <lineage>
        <taxon>Bacteria</taxon>
        <taxon>Bacillati</taxon>
        <taxon>Bacillota</taxon>
        <taxon>Bacilli</taxon>
        <taxon>Bacillales</taxon>
        <taxon>Paenibacillaceae</taxon>
        <taxon>Paenibacillus</taxon>
    </lineage>
</organism>
<dbReference type="EMBL" id="WNZX01000039">
    <property type="protein sequence ID" value="MUG73985.1"/>
    <property type="molecule type" value="Genomic_DNA"/>
</dbReference>
<dbReference type="InterPro" id="IPR001584">
    <property type="entry name" value="Integrase_cat-core"/>
</dbReference>
<keyword evidence="5" id="KW-1185">Reference proteome</keyword>
<comment type="caution">
    <text evidence="4">The sequence shown here is derived from an EMBL/GenBank/DDBJ whole genome shotgun (WGS) entry which is preliminary data.</text>
</comment>
<dbReference type="InterPro" id="IPR036397">
    <property type="entry name" value="RNaseH_sf"/>
</dbReference>
<dbReference type="RefSeq" id="WP_155615814.1">
    <property type="nucleotide sequence ID" value="NZ_WNZX01000039.1"/>
</dbReference>
<dbReference type="Gene3D" id="3.30.420.10">
    <property type="entry name" value="Ribonuclease H-like superfamily/Ribonuclease H"/>
    <property type="match status" value="1"/>
</dbReference>
<dbReference type="PROSITE" id="PS50994">
    <property type="entry name" value="INTEGRASE"/>
    <property type="match status" value="1"/>
</dbReference>
<evidence type="ECO:0000313" key="4">
    <source>
        <dbReference type="EMBL" id="MUG73985.1"/>
    </source>
</evidence>
<dbReference type="SUPFAM" id="SSF53098">
    <property type="entry name" value="Ribonuclease H-like"/>
    <property type="match status" value="1"/>
</dbReference>
<sequence>MIAMNTMQQILMMHIHEGRSRREIARLTGIHRETVGKYIRQYEERRQQLLAEGNNSVDIQALIDALTTAPKYTVGIRPKRKLTDEMTAKIQAHLDENEVKRSQGQRKQQKKAVDIFEALEAEGIQISYSTVLRTVRSLERKPKEAYIKALYELGDICEFDWGEVKLKINGKFQTFQMAVFTSAYGNYRFAYLFTKQTTECFQEAHALFFQHIGGVYRTMVYDNMKVAVKRFVGTDKEPTQGLLQLSLYYGFQFRFCNIRSGNEKGHVERSVEVVRRKAFAFRHEFESLEEANQYLQEVCTQRNQKPQTENNGQTAKERLEEERPTLLPSPPPFDAARVLYGRADKYATIMVDQNRYSVPDHLVGESIMIKVYSTRVLCFHQETKVAEHVRCTGSHEWRLDLNHYLDTLKKKPGAFAGSAAWQQAPKKIKTIYERYYTRRNKEFVQLLQYIRDDASFAEIEQAIQELEWIHPAHVTTDKIKVLCAKNRDLAPVVRTTHSETGQEIAERSVEHLRMYDELFDTRPTETKEGAA</sequence>
<name>A0A7X2ZGM2_9BACL</name>
<reference evidence="4 5" key="1">
    <citation type="submission" date="2019-11" db="EMBL/GenBank/DDBJ databases">
        <title>Draft genome sequences of five Paenibacillus species of dairy origin.</title>
        <authorList>
            <person name="Olajide A.M."/>
            <person name="Chen S."/>
            <person name="Lapointe G."/>
        </authorList>
    </citation>
    <scope>NUCLEOTIDE SEQUENCE [LARGE SCALE GENOMIC DNA]</scope>
    <source>
        <strain evidence="4 5">2CS3</strain>
    </source>
</reference>
<dbReference type="SUPFAM" id="SSF46689">
    <property type="entry name" value="Homeodomain-like"/>
    <property type="match status" value="1"/>
</dbReference>
<dbReference type="Pfam" id="PF22483">
    <property type="entry name" value="Mu-transpos_C_2"/>
    <property type="match status" value="1"/>
</dbReference>